<protein>
    <submittedName>
        <fullName evidence="1">Uncharacterized protein</fullName>
    </submittedName>
</protein>
<dbReference type="Proteomes" id="UP000019194">
    <property type="component" value="Unassembled WGS sequence"/>
</dbReference>
<dbReference type="AlphaFoldDB" id="A0A7G2IQX1"/>
<accession>A0A7G2IQX1</accession>
<proteinExistence type="predicted"/>
<name>A0A7G2IQX1_CITFR</name>
<evidence type="ECO:0000313" key="1">
    <source>
        <dbReference type="EMBL" id="CDL39380.1"/>
    </source>
</evidence>
<dbReference type="RefSeq" id="WP_369700765.1">
    <property type="nucleotide sequence ID" value="NZ_CAYANS010000004.1"/>
</dbReference>
<sequence>MRHVVPLVLNGQVGSAMTNDMLPQAAIPGEGGRSGVSLQR</sequence>
<evidence type="ECO:0000313" key="2">
    <source>
        <dbReference type="Proteomes" id="UP000019194"/>
    </source>
</evidence>
<dbReference type="EMBL" id="CBWP010000058">
    <property type="protein sequence ID" value="CDL39380.1"/>
    <property type="molecule type" value="Genomic_DNA"/>
</dbReference>
<organism evidence="1 2">
    <name type="scientific">Citrobacter freundii</name>
    <dbReference type="NCBI Taxonomy" id="546"/>
    <lineage>
        <taxon>Bacteria</taxon>
        <taxon>Pseudomonadati</taxon>
        <taxon>Pseudomonadota</taxon>
        <taxon>Gammaproteobacteria</taxon>
        <taxon>Enterobacterales</taxon>
        <taxon>Enterobacteriaceae</taxon>
        <taxon>Citrobacter</taxon>
        <taxon>Citrobacter freundii complex</taxon>
    </lineage>
</organism>
<comment type="caution">
    <text evidence="1">The sequence shown here is derived from an EMBL/GenBank/DDBJ whole genome shotgun (WGS) entry which is preliminary data.</text>
</comment>
<reference evidence="1 2" key="1">
    <citation type="submission" date="2013-10" db="EMBL/GenBank/DDBJ databases">
        <title>Antibiotic resistance diversity of beta-lactamase producers in the General Hospital Vienna.</title>
        <authorList>
            <person name="Barisic I."/>
            <person name="Mitteregger D."/>
            <person name="Hirschl A.M."/>
            <person name="Noehammer C."/>
            <person name="Wiesinger-Mayr H."/>
        </authorList>
    </citation>
    <scope>NUCLEOTIDE SEQUENCE [LARGE SCALE GENOMIC DNA]</scope>
    <source>
        <strain evidence="1 2">ISC11</strain>
    </source>
</reference>